<organism evidence="1 2">
    <name type="scientific">Paenibacillus borealis</name>
    <dbReference type="NCBI Taxonomy" id="160799"/>
    <lineage>
        <taxon>Bacteria</taxon>
        <taxon>Bacillati</taxon>
        <taxon>Bacillota</taxon>
        <taxon>Bacilli</taxon>
        <taxon>Bacillales</taxon>
        <taxon>Paenibacillaceae</taxon>
        <taxon>Paenibacillus</taxon>
    </lineage>
</organism>
<dbReference type="HOGENOM" id="CLU_1968386_0_0_9"/>
<reference evidence="1" key="1">
    <citation type="submission" date="2014-08" db="EMBL/GenBank/DDBJ databases">
        <title>Comparative genomics of the Paenibacillus odorifer group.</title>
        <authorList>
            <person name="den Bakker H.C."/>
            <person name="Tsai Y.-C.Y.-C."/>
            <person name="Martin N."/>
            <person name="Korlach J."/>
            <person name="Wiedmann M."/>
        </authorList>
    </citation>
    <scope>NUCLEOTIDE SEQUENCE [LARGE SCALE GENOMIC DNA]</scope>
    <source>
        <strain evidence="1">DSM 13188</strain>
    </source>
</reference>
<dbReference type="AlphaFoldDB" id="A0A089L3I2"/>
<dbReference type="EMBL" id="CP009285">
    <property type="protein sequence ID" value="AIQ56036.1"/>
    <property type="molecule type" value="Genomic_DNA"/>
</dbReference>
<evidence type="ECO:0000313" key="1">
    <source>
        <dbReference type="EMBL" id="AIQ56036.1"/>
    </source>
</evidence>
<proteinExistence type="predicted"/>
<protein>
    <submittedName>
        <fullName evidence="1">Uncharacterized protein</fullName>
    </submittedName>
</protein>
<name>A0A089L3I2_PAEBO</name>
<dbReference type="KEGG" id="pbd:PBOR_02965"/>
<gene>
    <name evidence="1" type="ORF">PBOR_02965</name>
</gene>
<dbReference type="RefSeq" id="WP_042210361.1">
    <property type="nucleotide sequence ID" value="NZ_CP009285.1"/>
</dbReference>
<evidence type="ECO:0000313" key="2">
    <source>
        <dbReference type="Proteomes" id="UP000029518"/>
    </source>
</evidence>
<dbReference type="Proteomes" id="UP000029518">
    <property type="component" value="Chromosome"/>
</dbReference>
<accession>A0A089L3I2</accession>
<keyword evidence="2" id="KW-1185">Reference proteome</keyword>
<sequence length="125" mass="13689">MNINIIETSLKKDEVFFASEFGEGRGTWCGAAAAAGETFEAEFELPTLFMCWVDIVPAGGGAFEIRMDGNAVILTGILENIEEDGTGYLRLGRDVIMFECLGEPMALGGFVEIRTREIKLYPVNL</sequence>
<dbReference type="OrthoDB" id="2937251at2"/>